<dbReference type="SUPFAM" id="SSF53335">
    <property type="entry name" value="S-adenosyl-L-methionine-dependent methyltransferases"/>
    <property type="match status" value="1"/>
</dbReference>
<keyword evidence="2" id="KW-1185">Reference proteome</keyword>
<name>A0ABT7PHZ5_9BACT</name>
<dbReference type="RefSeq" id="WP_289163728.1">
    <property type="nucleotide sequence ID" value="NZ_JASZZN010000007.1"/>
</dbReference>
<reference evidence="1 2" key="1">
    <citation type="submission" date="2023-06" db="EMBL/GenBank/DDBJ databases">
        <title>Roseiconus lacunae JC819 isolated from Gulf of Mannar region, Tamil Nadu.</title>
        <authorList>
            <person name="Pk S."/>
            <person name="Ch S."/>
            <person name="Ch V.R."/>
        </authorList>
    </citation>
    <scope>NUCLEOTIDE SEQUENCE [LARGE SCALE GENOMIC DNA]</scope>
    <source>
        <strain evidence="1 2">JC819</strain>
    </source>
</reference>
<sequence>MAIPGDLFQFNLDRLVRLEAVLKPIALQQQDLSSHDLMRAIRGHLSDDDDYGLATAVLAVQGKAKRKLGEGFWWCDERSLAQSTPIAVAQRKSRWTGDGDVYDLCCGIGADAIALTTSSTKVVNLQAVDADALIAAMADRNLANGNGSRLDRNWTVLIGRAEEQLIADRSWVHLDPDRRRDGGRTTHVDYYSPTWDAVEKIAEKACGGVVKIAPAASLEDRPERHRVWISLRGSVREQSVLFGESIAKASDDLEVSLAGGGRSAVTISEDGDAIVFHVTAKLLGSDTAPHVAQPLQFMIDPDAAIRAAGLTDAFAVAYDAKTLGGPSGFLTSDASIDTANAICKRILWSGSSDDRKLRRTLRQMNCYPQRVKTRGAAGDANTLERRYRNCGDKPVILWIGKSGRRQYAVISEV</sequence>
<evidence type="ECO:0000313" key="1">
    <source>
        <dbReference type="EMBL" id="MDM4016116.1"/>
    </source>
</evidence>
<dbReference type="Gene3D" id="3.40.50.150">
    <property type="entry name" value="Vaccinia Virus protein VP39"/>
    <property type="match status" value="1"/>
</dbReference>
<dbReference type="InterPro" id="IPR029063">
    <property type="entry name" value="SAM-dependent_MTases_sf"/>
</dbReference>
<dbReference type="EMBL" id="JASZZN010000007">
    <property type="protein sequence ID" value="MDM4016116.1"/>
    <property type="molecule type" value="Genomic_DNA"/>
</dbReference>
<proteinExistence type="predicted"/>
<evidence type="ECO:0000313" key="2">
    <source>
        <dbReference type="Proteomes" id="UP001239462"/>
    </source>
</evidence>
<dbReference type="Proteomes" id="UP001239462">
    <property type="component" value="Unassembled WGS sequence"/>
</dbReference>
<accession>A0ABT7PHZ5</accession>
<protein>
    <recommendedName>
        <fullName evidence="3">THUMP-like domain-containing protein</fullName>
    </recommendedName>
</protein>
<gene>
    <name evidence="1" type="ORF">QTN89_11805</name>
</gene>
<comment type="caution">
    <text evidence="1">The sequence shown here is derived from an EMBL/GenBank/DDBJ whole genome shotgun (WGS) entry which is preliminary data.</text>
</comment>
<organism evidence="1 2">
    <name type="scientific">Roseiconus lacunae</name>
    <dbReference type="NCBI Taxonomy" id="2605694"/>
    <lineage>
        <taxon>Bacteria</taxon>
        <taxon>Pseudomonadati</taxon>
        <taxon>Planctomycetota</taxon>
        <taxon>Planctomycetia</taxon>
        <taxon>Pirellulales</taxon>
        <taxon>Pirellulaceae</taxon>
        <taxon>Roseiconus</taxon>
    </lineage>
</organism>
<evidence type="ECO:0008006" key="3">
    <source>
        <dbReference type="Google" id="ProtNLM"/>
    </source>
</evidence>